<name>A0A495JA68_9SPHI</name>
<dbReference type="Proteomes" id="UP000268007">
    <property type="component" value="Unassembled WGS sequence"/>
</dbReference>
<dbReference type="AlphaFoldDB" id="A0A495JA68"/>
<keyword evidence="1" id="KW-0472">Membrane</keyword>
<evidence type="ECO:0000313" key="2">
    <source>
        <dbReference type="EMBL" id="RKR85601.1"/>
    </source>
</evidence>
<feature type="transmembrane region" description="Helical" evidence="1">
    <location>
        <begin position="51"/>
        <end position="73"/>
    </location>
</feature>
<protein>
    <submittedName>
        <fullName evidence="2">Uncharacterized protein</fullName>
    </submittedName>
</protein>
<evidence type="ECO:0000256" key="1">
    <source>
        <dbReference type="SAM" id="Phobius"/>
    </source>
</evidence>
<comment type="caution">
    <text evidence="2">The sequence shown here is derived from an EMBL/GenBank/DDBJ whole genome shotgun (WGS) entry which is preliminary data.</text>
</comment>
<accession>A0A495JA68</accession>
<evidence type="ECO:0000313" key="3">
    <source>
        <dbReference type="Proteomes" id="UP000268007"/>
    </source>
</evidence>
<sequence length="105" mass="12029">MKTEKEITQQVEEALNSIDSLQQLEANNFLFGKIQNRLHLKKQQQQREIKTMAKLSATLVIFIGLNLTSYYFLANSTPQPTPQQKTTAAQALATEYQLTTNTYNY</sequence>
<organism evidence="2 3">
    <name type="scientific">Mucilaginibacter gracilis</name>
    <dbReference type="NCBI Taxonomy" id="423350"/>
    <lineage>
        <taxon>Bacteria</taxon>
        <taxon>Pseudomonadati</taxon>
        <taxon>Bacteroidota</taxon>
        <taxon>Sphingobacteriia</taxon>
        <taxon>Sphingobacteriales</taxon>
        <taxon>Sphingobacteriaceae</taxon>
        <taxon>Mucilaginibacter</taxon>
    </lineage>
</organism>
<keyword evidence="3" id="KW-1185">Reference proteome</keyword>
<keyword evidence="1" id="KW-0812">Transmembrane</keyword>
<dbReference type="OrthoDB" id="964016at2"/>
<gene>
    <name evidence="2" type="ORF">BDD43_5872</name>
</gene>
<proteinExistence type="predicted"/>
<dbReference type="EMBL" id="RBKU01000001">
    <property type="protein sequence ID" value="RKR85601.1"/>
    <property type="molecule type" value="Genomic_DNA"/>
</dbReference>
<dbReference type="RefSeq" id="WP_121201639.1">
    <property type="nucleotide sequence ID" value="NZ_RBKU01000001.1"/>
</dbReference>
<keyword evidence="1" id="KW-1133">Transmembrane helix</keyword>
<reference evidence="2 3" key="1">
    <citation type="submission" date="2018-10" db="EMBL/GenBank/DDBJ databases">
        <title>Genomic Encyclopedia of Archaeal and Bacterial Type Strains, Phase II (KMG-II): from individual species to whole genera.</title>
        <authorList>
            <person name="Goeker M."/>
        </authorList>
    </citation>
    <scope>NUCLEOTIDE SEQUENCE [LARGE SCALE GENOMIC DNA]</scope>
    <source>
        <strain evidence="2 3">DSM 18602</strain>
    </source>
</reference>